<comment type="similarity">
    <text evidence="1">Belongs to the sigma-70 factor family. ECF subfamily.</text>
</comment>
<dbReference type="InterPro" id="IPR014296">
    <property type="entry name" value="RNA_pol_sigma-M_bacilli"/>
</dbReference>
<dbReference type="EMBL" id="VIGD01000002">
    <property type="protein sequence ID" value="TQE92027.1"/>
    <property type="molecule type" value="Genomic_DNA"/>
</dbReference>
<keyword evidence="2" id="KW-0805">Transcription regulation</keyword>
<keyword evidence="5" id="KW-0804">Transcription</keyword>
<dbReference type="InterPro" id="IPR036388">
    <property type="entry name" value="WH-like_DNA-bd_sf"/>
</dbReference>
<dbReference type="SUPFAM" id="SSF88659">
    <property type="entry name" value="Sigma3 and sigma4 domains of RNA polymerase sigma factors"/>
    <property type="match status" value="1"/>
</dbReference>
<evidence type="ECO:0000313" key="8">
    <source>
        <dbReference type="EMBL" id="TQE92027.1"/>
    </source>
</evidence>
<gene>
    <name evidence="8" type="ORF">FKZ59_02750</name>
</gene>
<sequence>MKGGRESEAMKLEEIYALYVQDVYRYIFSLCRNKELTQDIVQETFYRAFLYLESYNDEKIKPWLFKVAYHTFIDLIRKEKKLAYVEDMETLNKKVSEAAEDTAMNRHRIKEWLALIEGLPLHKKNLILLRDYYQFSCEEIADMLGMSIPNVKVSLFRIRKELRAKMKGSEKDEV</sequence>
<dbReference type="Pfam" id="PF08281">
    <property type="entry name" value="Sigma70_r4_2"/>
    <property type="match status" value="1"/>
</dbReference>
<accession>A0A540V5I8</accession>
<dbReference type="PANTHER" id="PTHR43133">
    <property type="entry name" value="RNA POLYMERASE ECF-TYPE SIGMA FACTO"/>
    <property type="match status" value="1"/>
</dbReference>
<dbReference type="InterPro" id="IPR007627">
    <property type="entry name" value="RNA_pol_sigma70_r2"/>
</dbReference>
<dbReference type="Proteomes" id="UP000315753">
    <property type="component" value="Unassembled WGS sequence"/>
</dbReference>
<dbReference type="InterPro" id="IPR039425">
    <property type="entry name" value="RNA_pol_sigma-70-like"/>
</dbReference>
<proteinExistence type="inferred from homology"/>
<evidence type="ECO:0000313" key="9">
    <source>
        <dbReference type="Proteomes" id="UP000315753"/>
    </source>
</evidence>
<keyword evidence="9" id="KW-1185">Reference proteome</keyword>
<dbReference type="SUPFAM" id="SSF88946">
    <property type="entry name" value="Sigma2 domain of RNA polymerase sigma factors"/>
    <property type="match status" value="1"/>
</dbReference>
<dbReference type="InterPro" id="IPR013324">
    <property type="entry name" value="RNA_pol_sigma_r3/r4-like"/>
</dbReference>
<dbReference type="GO" id="GO:0006352">
    <property type="term" value="P:DNA-templated transcription initiation"/>
    <property type="evidence" value="ECO:0007669"/>
    <property type="project" value="InterPro"/>
</dbReference>
<dbReference type="PANTHER" id="PTHR43133:SF52">
    <property type="entry name" value="ECF RNA POLYMERASE SIGMA FACTOR SIGL"/>
    <property type="match status" value="1"/>
</dbReference>
<evidence type="ECO:0000256" key="1">
    <source>
        <dbReference type="ARBA" id="ARBA00010641"/>
    </source>
</evidence>
<evidence type="ECO:0000256" key="3">
    <source>
        <dbReference type="ARBA" id="ARBA00023082"/>
    </source>
</evidence>
<dbReference type="RefSeq" id="WP_141601203.1">
    <property type="nucleotide sequence ID" value="NZ_JARMSB010000008.1"/>
</dbReference>
<keyword evidence="3" id="KW-0731">Sigma factor</keyword>
<evidence type="ECO:0000259" key="6">
    <source>
        <dbReference type="Pfam" id="PF04542"/>
    </source>
</evidence>
<evidence type="ECO:0000256" key="4">
    <source>
        <dbReference type="ARBA" id="ARBA00023125"/>
    </source>
</evidence>
<dbReference type="GO" id="GO:0016987">
    <property type="term" value="F:sigma factor activity"/>
    <property type="evidence" value="ECO:0007669"/>
    <property type="project" value="UniProtKB-KW"/>
</dbReference>
<dbReference type="GO" id="GO:0003677">
    <property type="term" value="F:DNA binding"/>
    <property type="evidence" value="ECO:0007669"/>
    <property type="project" value="UniProtKB-KW"/>
</dbReference>
<organism evidence="8 9">
    <name type="scientific">Ureibacillus terrenus</name>
    <dbReference type="NCBI Taxonomy" id="118246"/>
    <lineage>
        <taxon>Bacteria</taxon>
        <taxon>Bacillati</taxon>
        <taxon>Bacillota</taxon>
        <taxon>Bacilli</taxon>
        <taxon>Bacillales</taxon>
        <taxon>Caryophanaceae</taxon>
        <taxon>Ureibacillus</taxon>
    </lineage>
</organism>
<keyword evidence="4" id="KW-0238">DNA-binding</keyword>
<evidence type="ECO:0000256" key="2">
    <source>
        <dbReference type="ARBA" id="ARBA00023015"/>
    </source>
</evidence>
<dbReference type="Pfam" id="PF04542">
    <property type="entry name" value="Sigma70_r2"/>
    <property type="match status" value="1"/>
</dbReference>
<dbReference type="Gene3D" id="1.10.1740.10">
    <property type="match status" value="1"/>
</dbReference>
<dbReference type="NCBIfam" id="TIGR02950">
    <property type="entry name" value="SigM_subfam"/>
    <property type="match status" value="1"/>
</dbReference>
<dbReference type="NCBIfam" id="TIGR02937">
    <property type="entry name" value="sigma70-ECF"/>
    <property type="match status" value="1"/>
</dbReference>
<feature type="domain" description="RNA polymerase sigma factor 70 region 4 type 2" evidence="7">
    <location>
        <begin position="111"/>
        <end position="162"/>
    </location>
</feature>
<dbReference type="Gene3D" id="1.10.10.10">
    <property type="entry name" value="Winged helix-like DNA-binding domain superfamily/Winged helix DNA-binding domain"/>
    <property type="match status" value="1"/>
</dbReference>
<protein>
    <submittedName>
        <fullName evidence="8">Sigma-70 family RNA polymerase sigma factor</fullName>
    </submittedName>
</protein>
<feature type="domain" description="RNA polymerase sigma-70 region 2" evidence="6">
    <location>
        <begin position="16"/>
        <end position="81"/>
    </location>
</feature>
<dbReference type="OrthoDB" id="9795666at2"/>
<comment type="caution">
    <text evidence="8">The sequence shown here is derived from an EMBL/GenBank/DDBJ whole genome shotgun (WGS) entry which is preliminary data.</text>
</comment>
<name>A0A540V5I8_9BACL</name>
<dbReference type="InterPro" id="IPR013325">
    <property type="entry name" value="RNA_pol_sigma_r2"/>
</dbReference>
<reference evidence="8 9" key="1">
    <citation type="submission" date="2019-06" db="EMBL/GenBank/DDBJ databases">
        <title>Genome sequence of Ureibacillus terrenus.</title>
        <authorList>
            <person name="Maclea K.S."/>
            <person name="Simoes M."/>
        </authorList>
    </citation>
    <scope>NUCLEOTIDE SEQUENCE [LARGE SCALE GENOMIC DNA]</scope>
    <source>
        <strain evidence="8 9">ATCC BAA-384</strain>
    </source>
</reference>
<dbReference type="InterPro" id="IPR014284">
    <property type="entry name" value="RNA_pol_sigma-70_dom"/>
</dbReference>
<dbReference type="AlphaFoldDB" id="A0A540V5I8"/>
<dbReference type="InterPro" id="IPR013249">
    <property type="entry name" value="RNA_pol_sigma70_r4_t2"/>
</dbReference>
<evidence type="ECO:0000256" key="5">
    <source>
        <dbReference type="ARBA" id="ARBA00023163"/>
    </source>
</evidence>
<evidence type="ECO:0000259" key="7">
    <source>
        <dbReference type="Pfam" id="PF08281"/>
    </source>
</evidence>